<dbReference type="EMBL" id="JAVXUO010002917">
    <property type="protein sequence ID" value="KAK2968401.1"/>
    <property type="molecule type" value="Genomic_DNA"/>
</dbReference>
<feature type="region of interest" description="Disordered" evidence="1">
    <location>
        <begin position="32"/>
        <end position="84"/>
    </location>
</feature>
<feature type="compositionally biased region" description="Acidic residues" evidence="1">
    <location>
        <begin position="411"/>
        <end position="420"/>
    </location>
</feature>
<feature type="compositionally biased region" description="Basic and acidic residues" evidence="1">
    <location>
        <begin position="540"/>
        <end position="551"/>
    </location>
</feature>
<gene>
    <name evidence="2" type="ORF">RJ640_004407</name>
</gene>
<evidence type="ECO:0000313" key="2">
    <source>
        <dbReference type="EMBL" id="KAK2968401.1"/>
    </source>
</evidence>
<feature type="region of interest" description="Disordered" evidence="1">
    <location>
        <begin position="518"/>
        <end position="586"/>
    </location>
</feature>
<feature type="region of interest" description="Disordered" evidence="1">
    <location>
        <begin position="626"/>
        <end position="667"/>
    </location>
</feature>
<dbReference type="Proteomes" id="UP001187471">
    <property type="component" value="Unassembled WGS sequence"/>
</dbReference>
<feature type="compositionally biased region" description="Basic and acidic residues" evidence="1">
    <location>
        <begin position="519"/>
        <end position="531"/>
    </location>
</feature>
<dbReference type="AlphaFoldDB" id="A0AA88U4J2"/>
<sequence>MDVSDGRPNRTVGSTSSNSNELFICFNSRLSSSSSSTMKMSSSKSILSPGRARDPPISLSTSLSRRLRTNGSMKGGQASPMFPTGGKKRGCAFENPEPSSPKVTCIGQVRVKTKKQGRKMRTLSKRHNGEASFRKIEQARDGICRNQSQNQTCQASSSSQYQHQQQQEYLPQKNQRWVICEALRAFGAEFSCLFPCKSSCFSNSERVKEEKAAAVEEDGGQGSCGAVFARWLVALQDGEGGGKGREIELVVGGDEEERSRELITERPVRNSRRHVFDEIVITEEMCEAKVGEDEQEEARVSVCIPPKNALLLMRCRSDPIKMEALANRFWESPVANVEHEDEIDCKEQDIESEDEPEDVPVFVAKESLETEQQIEQAERDRKTVFAEILEEEEELSETEVPAQLPLHLQHEDEEEEEIPEEISQINADLQEDLEGTGVNQPVMEEDENAVISSHSPNEEEESVDLGSTENEDENKASNPASTDEQEVQQYSEAEEEVGVEKTAILDVEAEAEAALVIEAKTEESDLEKKIEQIPFEEEEIVTHERSESKSESEEETQQEVEDEGTKSKEREAEMESQATEVERERKSDVVLPDCLLMMMCEPKLSMEVSKETWVCSTDFIRWQPEKKQVKVKPKNNGDEGKKRVSIDSDRPPAQQHVPQQQPRRSSCSLPATAAAVAGMSMATMIEQKLVNAVGYEPFVLTRCKSEPMRTAASKLVPDSCFWKNRKLEPHRRSAFGVGAAGVGF</sequence>
<name>A0AA88U4J2_9ASTE</name>
<feature type="compositionally biased region" description="Polar residues" evidence="1">
    <location>
        <begin position="476"/>
        <end position="491"/>
    </location>
</feature>
<feature type="region of interest" description="Disordered" evidence="1">
    <location>
        <begin position="410"/>
        <end position="504"/>
    </location>
</feature>
<evidence type="ECO:0000256" key="1">
    <source>
        <dbReference type="SAM" id="MobiDB-lite"/>
    </source>
</evidence>
<feature type="compositionally biased region" description="Basic and acidic residues" evidence="1">
    <location>
        <begin position="563"/>
        <end position="573"/>
    </location>
</feature>
<protein>
    <submittedName>
        <fullName evidence="2">Uncharacterized protein</fullName>
    </submittedName>
</protein>
<dbReference type="PANTHER" id="PTHR33448">
    <property type="entry name" value="CHLOROPLAST PROTEIN HCF243-RELATED"/>
    <property type="match status" value="1"/>
</dbReference>
<proteinExistence type="predicted"/>
<feature type="compositionally biased region" description="Low complexity" evidence="1">
    <location>
        <begin position="32"/>
        <end position="48"/>
    </location>
</feature>
<dbReference type="PANTHER" id="PTHR33448:SF4">
    <property type="entry name" value="CHLOROPLAST PROTEIN HCF243"/>
    <property type="match status" value="1"/>
</dbReference>
<keyword evidence="3" id="KW-1185">Reference proteome</keyword>
<organism evidence="2 3">
    <name type="scientific">Escallonia rubra</name>
    <dbReference type="NCBI Taxonomy" id="112253"/>
    <lineage>
        <taxon>Eukaryota</taxon>
        <taxon>Viridiplantae</taxon>
        <taxon>Streptophyta</taxon>
        <taxon>Embryophyta</taxon>
        <taxon>Tracheophyta</taxon>
        <taxon>Spermatophyta</taxon>
        <taxon>Magnoliopsida</taxon>
        <taxon>eudicotyledons</taxon>
        <taxon>Gunneridae</taxon>
        <taxon>Pentapetalae</taxon>
        <taxon>asterids</taxon>
        <taxon>campanulids</taxon>
        <taxon>Escalloniales</taxon>
        <taxon>Escalloniaceae</taxon>
        <taxon>Escallonia</taxon>
    </lineage>
</organism>
<comment type="caution">
    <text evidence="2">The sequence shown here is derived from an EMBL/GenBank/DDBJ whole genome shotgun (WGS) entry which is preliminary data.</text>
</comment>
<evidence type="ECO:0000313" key="3">
    <source>
        <dbReference type="Proteomes" id="UP001187471"/>
    </source>
</evidence>
<reference evidence="2" key="1">
    <citation type="submission" date="2022-12" db="EMBL/GenBank/DDBJ databases">
        <title>Draft genome assemblies for two species of Escallonia (Escalloniales).</title>
        <authorList>
            <person name="Chanderbali A."/>
            <person name="Dervinis C."/>
            <person name="Anghel I."/>
            <person name="Soltis D."/>
            <person name="Soltis P."/>
            <person name="Zapata F."/>
        </authorList>
    </citation>
    <scope>NUCLEOTIDE SEQUENCE</scope>
    <source>
        <strain evidence="2">UCBG92.1500</strain>
        <tissue evidence="2">Leaf</tissue>
    </source>
</reference>
<feature type="compositionally biased region" description="Basic and acidic residues" evidence="1">
    <location>
        <begin position="635"/>
        <end position="650"/>
    </location>
</feature>
<accession>A0AA88U4J2</accession>
<feature type="compositionally biased region" description="Low complexity" evidence="1">
    <location>
        <begin position="651"/>
        <end position="664"/>
    </location>
</feature>
<feature type="compositionally biased region" description="Acidic residues" evidence="1">
    <location>
        <begin position="552"/>
        <end position="562"/>
    </location>
</feature>